<dbReference type="CDD" id="cd04301">
    <property type="entry name" value="NAT_SF"/>
    <property type="match status" value="1"/>
</dbReference>
<gene>
    <name evidence="3" type="ORF">IMCC3088_1090</name>
</gene>
<dbReference type="Pfam" id="PF13673">
    <property type="entry name" value="Acetyltransf_10"/>
    <property type="match status" value="1"/>
</dbReference>
<dbReference type="InterPro" id="IPR016181">
    <property type="entry name" value="Acyl_CoA_acyltransferase"/>
</dbReference>
<dbReference type="SUPFAM" id="SSF55729">
    <property type="entry name" value="Acyl-CoA N-acyltransferases (Nat)"/>
    <property type="match status" value="1"/>
</dbReference>
<reference evidence="3 4" key="1">
    <citation type="journal article" date="2011" name="J. Bacteriol.">
        <title>Genome sequence of strain IMCC3088, a proteorhodopsin-containing marine bacterium belonging to the OM60/NOR5 clade.</title>
        <authorList>
            <person name="Jang Y."/>
            <person name="Oh H.M."/>
            <person name="Kang I."/>
            <person name="Lee K."/>
            <person name="Yang S.J."/>
            <person name="Cho J.C."/>
        </authorList>
    </citation>
    <scope>NUCLEOTIDE SEQUENCE [LARGE SCALE GENOMIC DNA]</scope>
    <source>
        <strain evidence="3 4">IMCC3088</strain>
    </source>
</reference>
<comment type="caution">
    <text evidence="3">The sequence shown here is derived from an EMBL/GenBank/DDBJ whole genome shotgun (WGS) entry which is preliminary data.</text>
</comment>
<dbReference type="PANTHER" id="PTHR43877:SF2">
    <property type="entry name" value="AMINOALKYLPHOSPHONATE N-ACETYLTRANSFERASE-RELATED"/>
    <property type="match status" value="1"/>
</dbReference>
<organism evidence="3 4">
    <name type="scientific">Aequoribacter fuscus</name>
    <dbReference type="NCBI Taxonomy" id="2518989"/>
    <lineage>
        <taxon>Bacteria</taxon>
        <taxon>Pseudomonadati</taxon>
        <taxon>Pseudomonadota</taxon>
        <taxon>Gammaproteobacteria</taxon>
        <taxon>Cellvibrionales</taxon>
        <taxon>Halieaceae</taxon>
        <taxon>Aequoribacter</taxon>
    </lineage>
</organism>
<dbReference type="EMBL" id="AEIG01000026">
    <property type="protein sequence ID" value="EGG29943.1"/>
    <property type="molecule type" value="Genomic_DNA"/>
</dbReference>
<dbReference type="Pfam" id="PF25559">
    <property type="entry name" value="DUF7931"/>
    <property type="match status" value="1"/>
</dbReference>
<dbReference type="Proteomes" id="UP000005615">
    <property type="component" value="Unassembled WGS sequence"/>
</dbReference>
<dbReference type="GO" id="GO:0016747">
    <property type="term" value="F:acyltransferase activity, transferring groups other than amino-acyl groups"/>
    <property type="evidence" value="ECO:0007669"/>
    <property type="project" value="InterPro"/>
</dbReference>
<evidence type="ECO:0000256" key="1">
    <source>
        <dbReference type="ARBA" id="ARBA00022679"/>
    </source>
</evidence>
<accession>F3L0Z8</accession>
<dbReference type="AlphaFoldDB" id="F3L0Z8"/>
<dbReference type="InterPro" id="IPR000182">
    <property type="entry name" value="GNAT_dom"/>
</dbReference>
<dbReference type="RefSeq" id="WP_009575380.1">
    <property type="nucleotide sequence ID" value="NZ_AEIG01000026.1"/>
</dbReference>
<name>F3L0Z8_9GAMM</name>
<dbReference type="PROSITE" id="PS51186">
    <property type="entry name" value="GNAT"/>
    <property type="match status" value="1"/>
</dbReference>
<dbReference type="InterPro" id="IPR050832">
    <property type="entry name" value="Bact_Acetyltransf"/>
</dbReference>
<evidence type="ECO:0000313" key="3">
    <source>
        <dbReference type="EMBL" id="EGG29943.1"/>
    </source>
</evidence>
<evidence type="ECO:0000256" key="2">
    <source>
        <dbReference type="ARBA" id="ARBA00023315"/>
    </source>
</evidence>
<proteinExistence type="predicted"/>
<keyword evidence="1 3" id="KW-0808">Transferase</keyword>
<dbReference type="eggNOG" id="COG2153">
    <property type="taxonomic scope" value="Bacteria"/>
</dbReference>
<evidence type="ECO:0000313" key="4">
    <source>
        <dbReference type="Proteomes" id="UP000005615"/>
    </source>
</evidence>
<dbReference type="OrthoDB" id="9796171at2"/>
<keyword evidence="2" id="KW-0012">Acyltransferase</keyword>
<protein>
    <submittedName>
        <fullName evidence="3">Acetyltransferase, GNAT family</fullName>
    </submittedName>
</protein>
<sequence>MIKHERKELAIRIEKLDWSKGQSVLAMIRRRVFIDEQGIPESDEMDSLDASAQHYVAIVDKKPVGTARRLGDGRVGRMAVLSAYRNSGVGSALMRYIIDDAMKSGLPRLYLHAQTAAIEFYARHGFAAVGEMFEEAAMSHQAMERPLHYQDYNDRIIAASYPSPSDQLVLNLALRANRTIRIFSDTLDHLLFDNKELADRLSDLARSTRDSQVQILITNSQLIQQKGHRLLDLSRRLPSSVHFHITKVPEALAGKMLVLADHDGVLYLPNINDGRVRFEPSDRPLCMRLIEAFDRVWQRSEEDPNLRELGI</sequence>
<dbReference type="Gene3D" id="3.40.630.30">
    <property type="match status" value="1"/>
</dbReference>
<keyword evidence="4" id="KW-1185">Reference proteome</keyword>
<dbReference type="InterPro" id="IPR057691">
    <property type="entry name" value="DUF7931"/>
</dbReference>
<dbReference type="STRING" id="2518989.IMCC3088_1090"/>
<dbReference type="PANTHER" id="PTHR43877">
    <property type="entry name" value="AMINOALKYLPHOSPHONATE N-ACETYLTRANSFERASE-RELATED-RELATED"/>
    <property type="match status" value="1"/>
</dbReference>